<keyword evidence="2" id="KW-0472">Membrane</keyword>
<evidence type="ECO:0000313" key="3">
    <source>
        <dbReference type="EMBL" id="QBI52466.1"/>
    </source>
</evidence>
<sequence>MSDVDARAGRGGGRRTGRFIGRSRGGRMSPAAMSRIGLVLAVAAALWFTEGGLRGAVCGALLLGAVAGTDLLAERLRNGRRDRLDLWLAQVLGRLREYVVYAGLAIGGTAAGVPDAWAWAAGALIALALRDSAAAARSARVGEPEWTPESGLARPVDAVDPSRHLDDGSPGDPSLTAELLGDGDSGEGEGGADDGRRSDRRVPRFGPPPGIRTVPKGAAWPGWDAGRAEVWGEPRAETPDAPDGTRSSAAEDPHGDSADRAESTAATGGRRGRAPADRRRSPPLARLAAFPQAARFGAVALTITIWDVRVTFIALIVGCALALTGELIGGPARDTAR</sequence>
<accession>A0A4P6PW72</accession>
<dbReference type="Proteomes" id="UP000292235">
    <property type="component" value="Chromosome"/>
</dbReference>
<feature type="compositionally biased region" description="Basic and acidic residues" evidence="1">
    <location>
        <begin position="193"/>
        <end position="202"/>
    </location>
</feature>
<evidence type="ECO:0008006" key="5">
    <source>
        <dbReference type="Google" id="ProtNLM"/>
    </source>
</evidence>
<feature type="transmembrane region" description="Helical" evidence="2">
    <location>
        <begin position="32"/>
        <end position="48"/>
    </location>
</feature>
<dbReference type="AlphaFoldDB" id="A0A4P6PW72"/>
<feature type="compositionally biased region" description="Basic and acidic residues" evidence="1">
    <location>
        <begin position="226"/>
        <end position="238"/>
    </location>
</feature>
<feature type="transmembrane region" description="Helical" evidence="2">
    <location>
        <begin position="54"/>
        <end position="73"/>
    </location>
</feature>
<dbReference type="KEGG" id="strr:EKD16_03275"/>
<dbReference type="EMBL" id="CP036455">
    <property type="protein sequence ID" value="QBI52466.1"/>
    <property type="molecule type" value="Genomic_DNA"/>
</dbReference>
<name>A0A4P6PW72_9ACTN</name>
<reference evidence="3 4" key="1">
    <citation type="submission" date="2019-02" db="EMBL/GenBank/DDBJ databases">
        <authorList>
            <person name="Khodamoradi S."/>
            <person name="Hahnke R.L."/>
            <person name="Kaempfer P."/>
            <person name="Schumann P."/>
            <person name="Rohde M."/>
            <person name="Steinert M."/>
            <person name="Luzhetskyy A."/>
            <person name="Wink J."/>
            <person name="Ruckert C."/>
        </authorList>
    </citation>
    <scope>NUCLEOTIDE SEQUENCE [LARGE SCALE GENOMIC DNA]</scope>
    <source>
        <strain evidence="3 4">M2</strain>
    </source>
</reference>
<feature type="compositionally biased region" description="Basic and acidic residues" evidence="1">
    <location>
        <begin position="249"/>
        <end position="262"/>
    </location>
</feature>
<feature type="transmembrane region" description="Helical" evidence="2">
    <location>
        <begin position="312"/>
        <end position="332"/>
    </location>
</feature>
<protein>
    <recommendedName>
        <fullName evidence="5">CDP-alcohol phosphatidyltransferase</fullName>
    </recommendedName>
</protein>
<keyword evidence="2" id="KW-1133">Transmembrane helix</keyword>
<feature type="region of interest" description="Disordered" evidence="1">
    <location>
        <begin position="140"/>
        <end position="283"/>
    </location>
</feature>
<evidence type="ECO:0000256" key="1">
    <source>
        <dbReference type="SAM" id="MobiDB-lite"/>
    </source>
</evidence>
<proteinExistence type="predicted"/>
<evidence type="ECO:0000256" key="2">
    <source>
        <dbReference type="SAM" id="Phobius"/>
    </source>
</evidence>
<feature type="region of interest" description="Disordered" evidence="1">
    <location>
        <begin position="1"/>
        <end position="25"/>
    </location>
</feature>
<keyword evidence="4" id="KW-1185">Reference proteome</keyword>
<keyword evidence="2" id="KW-0812">Transmembrane</keyword>
<evidence type="ECO:0000313" key="4">
    <source>
        <dbReference type="Proteomes" id="UP000292235"/>
    </source>
</evidence>
<organism evidence="3 4">
    <name type="scientific">Streptomonospora litoralis</name>
    <dbReference type="NCBI Taxonomy" id="2498135"/>
    <lineage>
        <taxon>Bacteria</taxon>
        <taxon>Bacillati</taxon>
        <taxon>Actinomycetota</taxon>
        <taxon>Actinomycetes</taxon>
        <taxon>Streptosporangiales</taxon>
        <taxon>Nocardiopsidaceae</taxon>
        <taxon>Streptomonospora</taxon>
    </lineage>
</organism>
<gene>
    <name evidence="3" type="ORF">EKD16_03275</name>
</gene>